<dbReference type="EMBL" id="JACXZA010000006">
    <property type="protein sequence ID" value="MBD3921713.1"/>
    <property type="molecule type" value="Genomic_DNA"/>
</dbReference>
<protein>
    <submittedName>
        <fullName evidence="1">Uncharacterized protein</fullName>
    </submittedName>
</protein>
<sequence length="78" mass="9320">MNDRLLFYEGLKQMVERTEERNREDLNEGYPIDNHFDFGLYEFRGLLGPLYENGELGKLADYFELLGTANRNLYRDHN</sequence>
<evidence type="ECO:0000313" key="2">
    <source>
        <dbReference type="Proteomes" id="UP000609346"/>
    </source>
</evidence>
<comment type="caution">
    <text evidence="1">The sequence shown here is derived from an EMBL/GenBank/DDBJ whole genome shotgun (WGS) entry which is preliminary data.</text>
</comment>
<dbReference type="RefSeq" id="WP_191205998.1">
    <property type="nucleotide sequence ID" value="NZ_JACXZA010000006.1"/>
</dbReference>
<gene>
    <name evidence="1" type="ORF">H8B09_23305</name>
</gene>
<accession>A0ABR8N0J5</accession>
<reference evidence="1 2" key="1">
    <citation type="submission" date="2020-09" db="EMBL/GenBank/DDBJ databases">
        <title>Paenibacillus sp. strain PR3 16S rRNA gene Genome sequencing and assembly.</title>
        <authorList>
            <person name="Kim J."/>
        </authorList>
    </citation>
    <scope>NUCLEOTIDE SEQUENCE [LARGE SCALE GENOMIC DNA]</scope>
    <source>
        <strain evidence="1 2">PR3</strain>
    </source>
</reference>
<proteinExistence type="predicted"/>
<keyword evidence="2" id="KW-1185">Reference proteome</keyword>
<name>A0ABR8N0J5_9BACL</name>
<evidence type="ECO:0000313" key="1">
    <source>
        <dbReference type="EMBL" id="MBD3921713.1"/>
    </source>
</evidence>
<organism evidence="1 2">
    <name type="scientific">Paenibacillus terricola</name>
    <dbReference type="NCBI Taxonomy" id="2763503"/>
    <lineage>
        <taxon>Bacteria</taxon>
        <taxon>Bacillati</taxon>
        <taxon>Bacillota</taxon>
        <taxon>Bacilli</taxon>
        <taxon>Bacillales</taxon>
        <taxon>Paenibacillaceae</taxon>
        <taxon>Paenibacillus</taxon>
    </lineage>
</organism>
<dbReference type="Proteomes" id="UP000609346">
    <property type="component" value="Unassembled WGS sequence"/>
</dbReference>